<keyword evidence="3" id="KW-1185">Reference proteome</keyword>
<organism evidence="2 3">
    <name type="scientific">Natronorubrum tibetense GA33</name>
    <dbReference type="NCBI Taxonomy" id="1114856"/>
    <lineage>
        <taxon>Archaea</taxon>
        <taxon>Methanobacteriati</taxon>
        <taxon>Methanobacteriota</taxon>
        <taxon>Stenosarchaea group</taxon>
        <taxon>Halobacteria</taxon>
        <taxon>Halobacteriales</taxon>
        <taxon>Natrialbaceae</taxon>
        <taxon>Natronorubrum</taxon>
    </lineage>
</organism>
<dbReference type="eggNOG" id="arCOG09344">
    <property type="taxonomic scope" value="Archaea"/>
</dbReference>
<protein>
    <submittedName>
        <fullName evidence="2">Uncharacterized protein</fullName>
    </submittedName>
</protein>
<proteinExistence type="predicted"/>
<reference evidence="2 3" key="1">
    <citation type="journal article" date="2014" name="PLoS Genet.">
        <title>Phylogenetically driven sequencing of extremely halophilic archaea reveals strategies for static and dynamic osmo-response.</title>
        <authorList>
            <person name="Becker E.A."/>
            <person name="Seitzer P.M."/>
            <person name="Tritt A."/>
            <person name="Larsen D."/>
            <person name="Krusor M."/>
            <person name="Yao A.I."/>
            <person name="Wu D."/>
            <person name="Madern D."/>
            <person name="Eisen J.A."/>
            <person name="Darling A.E."/>
            <person name="Facciotti M.T."/>
        </authorList>
    </citation>
    <scope>NUCLEOTIDE SEQUENCE [LARGE SCALE GENOMIC DNA]</scope>
    <source>
        <strain evidence="2 3">GA33</strain>
    </source>
</reference>
<name>L9VTT8_9EURY</name>
<comment type="caution">
    <text evidence="2">The sequence shown here is derived from an EMBL/GenBank/DDBJ whole genome shotgun (WGS) entry which is preliminary data.</text>
</comment>
<sequence>MKTLGVATLTGIGASGVAGAATDGEVASDDLHSDDKHVFDAEKLESDDAMSEVYRESPLYLIEEVSNGFLVYYDVEEVEEEFETVSYEKDGPSITEQLQSDPKTKKAKEESSNTIDEIKEEGRSSIRPQSSHNFTVYLGSDRSRSFVDDGDADTYTIWGNKNAEYSVSDRETRTDISVSPTALSDPGAYAELSSVFQVSGSGTESATITVETEHQGTLWAAAGATSEIDIEFSVENLSGTGSWSSSILNEEVSGIVNDEDFQGTEETSVTVNLQGGNSYRLAIEQTSTCYVGGYNGATNRFGGYLSGGNFDDEYLQHQNWSIEF</sequence>
<evidence type="ECO:0000313" key="2">
    <source>
        <dbReference type="EMBL" id="ELY40451.1"/>
    </source>
</evidence>
<gene>
    <name evidence="2" type="ORF">C496_11398</name>
</gene>
<accession>L9VTT8</accession>
<dbReference type="AlphaFoldDB" id="L9VTT8"/>
<feature type="compositionally biased region" description="Basic and acidic residues" evidence="1">
    <location>
        <begin position="102"/>
        <end position="124"/>
    </location>
</feature>
<feature type="region of interest" description="Disordered" evidence="1">
    <location>
        <begin position="84"/>
        <end position="126"/>
    </location>
</feature>
<evidence type="ECO:0000256" key="1">
    <source>
        <dbReference type="SAM" id="MobiDB-lite"/>
    </source>
</evidence>
<evidence type="ECO:0000313" key="3">
    <source>
        <dbReference type="Proteomes" id="UP000011599"/>
    </source>
</evidence>
<dbReference type="EMBL" id="AOHW01000032">
    <property type="protein sequence ID" value="ELY40451.1"/>
    <property type="molecule type" value="Genomic_DNA"/>
</dbReference>
<dbReference type="Proteomes" id="UP000011599">
    <property type="component" value="Unassembled WGS sequence"/>
</dbReference>